<evidence type="ECO:0008006" key="3">
    <source>
        <dbReference type="Google" id="ProtNLM"/>
    </source>
</evidence>
<dbReference type="AlphaFoldDB" id="A0A645IQD1"/>
<protein>
    <recommendedName>
        <fullName evidence="3">DUF308 domain-containing protein</fullName>
    </recommendedName>
</protein>
<sequence length="153" mass="16337">MNVGCVLLAAGAVDIALYFNGDSYGVPFGFNLASGLFSALLGVVLLLNPANAALLLPIFVGVFVILDAAFTLQVAIDLKRAGISRWWTILLLSAVSFIMGALLLFDPFAGETALMLFMGITLVADAVENIWTVYYTARMVKKSHDSGGIYINL</sequence>
<proteinExistence type="predicted"/>
<dbReference type="PANTHER" id="PTHR34989">
    <property type="entry name" value="PROTEIN HDED"/>
    <property type="match status" value="1"/>
</dbReference>
<keyword evidence="1" id="KW-1133">Transmembrane helix</keyword>
<name>A0A645IQD1_9ZZZZ</name>
<evidence type="ECO:0000313" key="2">
    <source>
        <dbReference type="EMBL" id="MPN49463.1"/>
    </source>
</evidence>
<dbReference type="InterPro" id="IPR052712">
    <property type="entry name" value="Acid_resist_chaperone_HdeD"/>
</dbReference>
<dbReference type="GO" id="GO:0005886">
    <property type="term" value="C:plasma membrane"/>
    <property type="evidence" value="ECO:0007669"/>
    <property type="project" value="TreeGrafter"/>
</dbReference>
<feature type="transmembrane region" description="Helical" evidence="1">
    <location>
        <begin position="54"/>
        <end position="74"/>
    </location>
</feature>
<feature type="transmembrane region" description="Helical" evidence="1">
    <location>
        <begin position="112"/>
        <end position="134"/>
    </location>
</feature>
<feature type="transmembrane region" description="Helical" evidence="1">
    <location>
        <begin position="86"/>
        <end position="105"/>
    </location>
</feature>
<feature type="transmembrane region" description="Helical" evidence="1">
    <location>
        <begin position="28"/>
        <end position="47"/>
    </location>
</feature>
<keyword evidence="1" id="KW-0812">Transmembrane</keyword>
<dbReference type="EMBL" id="VSSQ01112748">
    <property type="protein sequence ID" value="MPN49463.1"/>
    <property type="molecule type" value="Genomic_DNA"/>
</dbReference>
<reference evidence="2" key="1">
    <citation type="submission" date="2019-08" db="EMBL/GenBank/DDBJ databases">
        <authorList>
            <person name="Kucharzyk K."/>
            <person name="Murdoch R.W."/>
            <person name="Higgins S."/>
            <person name="Loffler F."/>
        </authorList>
    </citation>
    <scope>NUCLEOTIDE SEQUENCE</scope>
</reference>
<gene>
    <name evidence="2" type="ORF">SDC9_197084</name>
</gene>
<dbReference type="InterPro" id="IPR005325">
    <property type="entry name" value="DUF308_memb"/>
</dbReference>
<comment type="caution">
    <text evidence="2">The sequence shown here is derived from an EMBL/GenBank/DDBJ whole genome shotgun (WGS) entry which is preliminary data.</text>
</comment>
<organism evidence="2">
    <name type="scientific">bioreactor metagenome</name>
    <dbReference type="NCBI Taxonomy" id="1076179"/>
    <lineage>
        <taxon>unclassified sequences</taxon>
        <taxon>metagenomes</taxon>
        <taxon>ecological metagenomes</taxon>
    </lineage>
</organism>
<evidence type="ECO:0000256" key="1">
    <source>
        <dbReference type="SAM" id="Phobius"/>
    </source>
</evidence>
<keyword evidence="1" id="KW-0472">Membrane</keyword>
<dbReference type="Pfam" id="PF03729">
    <property type="entry name" value="DUF308"/>
    <property type="match status" value="1"/>
</dbReference>
<accession>A0A645IQD1</accession>
<dbReference type="PANTHER" id="PTHR34989:SF1">
    <property type="entry name" value="PROTEIN HDED"/>
    <property type="match status" value="1"/>
</dbReference>